<dbReference type="Proteomes" id="UP001150907">
    <property type="component" value="Unassembled WGS sequence"/>
</dbReference>
<evidence type="ECO:0000313" key="1">
    <source>
        <dbReference type="EMBL" id="KAJ2000218.1"/>
    </source>
</evidence>
<proteinExistence type="predicted"/>
<dbReference type="OrthoDB" id="5597107at2759"/>
<dbReference type="EMBL" id="JANBQF010000565">
    <property type="protein sequence ID" value="KAJ2000218.1"/>
    <property type="molecule type" value="Genomic_DNA"/>
</dbReference>
<dbReference type="AlphaFoldDB" id="A0A9W8BAJ5"/>
<protein>
    <submittedName>
        <fullName evidence="1">Uncharacterized protein</fullName>
    </submittedName>
</protein>
<gene>
    <name evidence="1" type="ORF">H4R26_004721</name>
</gene>
<reference evidence="1" key="1">
    <citation type="submission" date="2022-07" db="EMBL/GenBank/DDBJ databases">
        <title>Phylogenomic reconstructions and comparative analyses of Kickxellomycotina fungi.</title>
        <authorList>
            <person name="Reynolds N.K."/>
            <person name="Stajich J.E."/>
            <person name="Barry K."/>
            <person name="Grigoriev I.V."/>
            <person name="Crous P."/>
            <person name="Smith M.E."/>
        </authorList>
    </citation>
    <scope>NUCLEOTIDE SEQUENCE</scope>
    <source>
        <strain evidence="1">IMI 214461</strain>
    </source>
</reference>
<feature type="non-terminal residue" evidence="1">
    <location>
        <position position="189"/>
    </location>
</feature>
<comment type="caution">
    <text evidence="1">The sequence shown here is derived from an EMBL/GenBank/DDBJ whole genome shotgun (WGS) entry which is preliminary data.</text>
</comment>
<accession>A0A9W8BAJ5</accession>
<keyword evidence="2" id="KW-1185">Reference proteome</keyword>
<evidence type="ECO:0000313" key="2">
    <source>
        <dbReference type="Proteomes" id="UP001150907"/>
    </source>
</evidence>
<organism evidence="1 2">
    <name type="scientific">Coemansia thaxteri</name>
    <dbReference type="NCBI Taxonomy" id="2663907"/>
    <lineage>
        <taxon>Eukaryota</taxon>
        <taxon>Fungi</taxon>
        <taxon>Fungi incertae sedis</taxon>
        <taxon>Zoopagomycota</taxon>
        <taxon>Kickxellomycotina</taxon>
        <taxon>Kickxellomycetes</taxon>
        <taxon>Kickxellales</taxon>
        <taxon>Kickxellaceae</taxon>
        <taxon>Coemansia</taxon>
    </lineage>
</organism>
<name>A0A9W8BAJ5_9FUNG</name>
<sequence length="189" mass="20245">MVLTLETVARQQAHAARHSGAVPTSKDRESESAGCLGISDEWEIWVFHAVIPEAQAEELVQIPKEFAVVDWGEIPWKTSTSCGGEAHGPVHELLVRALDNLLDGVLLPLSIVRFGFRQWIALDGLALQRSGSRTEPGGDSGSAGFSAPAKARAASRWVLPLTPPSSDIEVVPDVAEFLAASAELDTKRS</sequence>